<dbReference type="InterPro" id="IPR000253">
    <property type="entry name" value="FHA_dom"/>
</dbReference>
<dbReference type="Pfam" id="PF00498">
    <property type="entry name" value="FHA"/>
    <property type="match status" value="1"/>
</dbReference>
<dbReference type="SUPFAM" id="SSF49879">
    <property type="entry name" value="SMAD/FHA domain"/>
    <property type="match status" value="1"/>
</dbReference>
<dbReference type="EMBL" id="JACGDE010000018">
    <property type="protein sequence ID" value="MBA6067476.1"/>
    <property type="molecule type" value="Genomic_DNA"/>
</dbReference>
<accession>A0A7W2Q0E4</accession>
<protein>
    <submittedName>
        <fullName evidence="2">FHA domain-containing protein</fullName>
    </submittedName>
</protein>
<gene>
    <name evidence="2" type="ORF">H4C75_22300</name>
</gene>
<reference evidence="2 3" key="1">
    <citation type="submission" date="2020-07" db="EMBL/GenBank/DDBJ databases">
        <title>Diversity of carbapenemase encoding genes among Pseudomonas putida group clinical isolates in a tertiary Brazilian hospital.</title>
        <authorList>
            <person name="Alberto-Lei F."/>
            <person name="Nodari C.S."/>
            <person name="Streling A.P."/>
            <person name="Paulino J.T."/>
            <person name="Bessa-Neto F.O."/>
            <person name="Cayo R."/>
            <person name="Gales A.C."/>
        </authorList>
    </citation>
    <scope>NUCLEOTIDE SEQUENCE [LARGE SCALE GENOMIC DNA]</scope>
    <source>
        <strain evidence="2 3">14802</strain>
    </source>
</reference>
<dbReference type="CDD" id="cd00060">
    <property type="entry name" value="FHA"/>
    <property type="match status" value="1"/>
</dbReference>
<organism evidence="2 3">
    <name type="scientific">Pseudomonas mosselii</name>
    <dbReference type="NCBI Taxonomy" id="78327"/>
    <lineage>
        <taxon>Bacteria</taxon>
        <taxon>Pseudomonadati</taxon>
        <taxon>Pseudomonadota</taxon>
        <taxon>Gammaproteobacteria</taxon>
        <taxon>Pseudomonadales</taxon>
        <taxon>Pseudomonadaceae</taxon>
        <taxon>Pseudomonas</taxon>
    </lineage>
</organism>
<comment type="caution">
    <text evidence="2">The sequence shown here is derived from an EMBL/GenBank/DDBJ whole genome shotgun (WGS) entry which is preliminary data.</text>
</comment>
<proteinExistence type="predicted"/>
<dbReference type="Gene3D" id="2.60.200.20">
    <property type="match status" value="1"/>
</dbReference>
<feature type="domain" description="FHA" evidence="1">
    <location>
        <begin position="30"/>
        <end position="96"/>
    </location>
</feature>
<evidence type="ECO:0000313" key="3">
    <source>
        <dbReference type="Proteomes" id="UP000541770"/>
    </source>
</evidence>
<evidence type="ECO:0000313" key="2">
    <source>
        <dbReference type="EMBL" id="MBA6067476.1"/>
    </source>
</evidence>
<name>A0A7W2Q0E4_9PSED</name>
<dbReference type="Proteomes" id="UP000541770">
    <property type="component" value="Unassembled WGS sequence"/>
</dbReference>
<sequence>MTRLALSIDNLDRLHHGVVAGHLFDRDGGIIGSHKADWLLLDRERRIHPAHCAIRWLEGGFCVIDLCGQTLLNDSPLPPGPDVPVRVGDGDCLQVGPYQLHARYQAGPSDQSFIRGNLDDLLKPGRQALEALLDSSLASPWHPVPRTASLPVDICTLFDRLQAPDPLAALTAPQHPAQLGASALQRLIAGGKP</sequence>
<evidence type="ECO:0000259" key="1">
    <source>
        <dbReference type="Pfam" id="PF00498"/>
    </source>
</evidence>
<dbReference type="InterPro" id="IPR008984">
    <property type="entry name" value="SMAD_FHA_dom_sf"/>
</dbReference>
<dbReference type="AlphaFoldDB" id="A0A7W2Q0E4"/>
<dbReference type="RefSeq" id="WP_088851722.1">
    <property type="nucleotide sequence ID" value="NZ_BQIL01000015.1"/>
</dbReference>